<evidence type="ECO:0000313" key="3">
    <source>
        <dbReference type="EMBL" id="ORY92686.1"/>
    </source>
</evidence>
<dbReference type="GO" id="GO:0035091">
    <property type="term" value="F:phosphatidylinositol binding"/>
    <property type="evidence" value="ECO:0007669"/>
    <property type="project" value="TreeGrafter"/>
</dbReference>
<dbReference type="EMBL" id="MCGR01000001">
    <property type="protein sequence ID" value="ORY92686.1"/>
    <property type="molecule type" value="Genomic_DNA"/>
</dbReference>
<dbReference type="InterPro" id="IPR007461">
    <property type="entry name" value="Ysc84_actin-binding"/>
</dbReference>
<dbReference type="Proteomes" id="UP000193467">
    <property type="component" value="Unassembled WGS sequence"/>
</dbReference>
<dbReference type="AlphaFoldDB" id="A0A1Y2G411"/>
<evidence type="ECO:0000256" key="1">
    <source>
        <dbReference type="SAM" id="MobiDB-lite"/>
    </source>
</evidence>
<evidence type="ECO:0000259" key="2">
    <source>
        <dbReference type="Pfam" id="PF04366"/>
    </source>
</evidence>
<dbReference type="CDD" id="cd11524">
    <property type="entry name" value="SYLF"/>
    <property type="match status" value="1"/>
</dbReference>
<dbReference type="InterPro" id="IPR051702">
    <property type="entry name" value="SH3_domain_YSC84-like"/>
</dbReference>
<feature type="compositionally biased region" description="Polar residues" evidence="1">
    <location>
        <begin position="23"/>
        <end position="33"/>
    </location>
</feature>
<dbReference type="PANTHER" id="PTHR15629:SF40">
    <property type="entry name" value="YSC84 ACTIN-BINDING DOMAIN-CONTAINING PROTEIN"/>
    <property type="match status" value="1"/>
</dbReference>
<dbReference type="STRING" id="106004.A0A1Y2G411"/>
<protein>
    <recommendedName>
        <fullName evidence="2">Ysc84 actin-binding domain-containing protein</fullName>
    </recommendedName>
</protein>
<organism evidence="3 4">
    <name type="scientific">Leucosporidium creatinivorum</name>
    <dbReference type="NCBI Taxonomy" id="106004"/>
    <lineage>
        <taxon>Eukaryota</taxon>
        <taxon>Fungi</taxon>
        <taxon>Dikarya</taxon>
        <taxon>Basidiomycota</taxon>
        <taxon>Pucciniomycotina</taxon>
        <taxon>Microbotryomycetes</taxon>
        <taxon>Leucosporidiales</taxon>
        <taxon>Leucosporidium</taxon>
    </lineage>
</organism>
<name>A0A1Y2G411_9BASI</name>
<feature type="domain" description="Ysc84 actin-binding" evidence="2">
    <location>
        <begin position="177"/>
        <end position="298"/>
    </location>
</feature>
<dbReference type="OrthoDB" id="10255128at2759"/>
<evidence type="ECO:0000313" key="4">
    <source>
        <dbReference type="Proteomes" id="UP000193467"/>
    </source>
</evidence>
<accession>A0A1Y2G411</accession>
<keyword evidence="4" id="KW-1185">Reference proteome</keyword>
<gene>
    <name evidence="3" type="ORF">BCR35DRAFT_298175</name>
</gene>
<feature type="compositionally biased region" description="Pro residues" evidence="1">
    <location>
        <begin position="1"/>
        <end position="10"/>
    </location>
</feature>
<dbReference type="InParanoid" id="A0A1Y2G411"/>
<feature type="region of interest" description="Disordered" evidence="1">
    <location>
        <begin position="1"/>
        <end position="45"/>
    </location>
</feature>
<dbReference type="Pfam" id="PF04366">
    <property type="entry name" value="Ysc84"/>
    <property type="match status" value="1"/>
</dbReference>
<comment type="caution">
    <text evidence="3">The sequence shown here is derived from an EMBL/GenBank/DDBJ whole genome shotgun (WGS) entry which is preliminary data.</text>
</comment>
<sequence length="366" mass="39915">MSTPLPPPPKRTVVAPKKPDLPYSSTAPPTNETWKAWSKRKGSGWGKTAYEKGIVWSDRIGVKLNSWGEAAGTERFYPVTGDFATHEMDKCARILRAFTIDGVERTVEEKSVTGIKKQRKVAKKIPSRIIRSAKGIAIFTSMRSGIAPFGGAGGAGVIMARLEDGSWSAPSSISPNNLSVGAMIGVDIYDAVLIIRTEEALESFKAMKVTLGAELGVAAGPYGAGAAVEAGMDRSPVLSYIKSRGMYAGVEAVAQVFITRTEENEAVYFWPGVTQRDILEGKTKVPRECEPLMKALDDAETGRAQRMKGAEFEFEEPFPVSDTETLELAEGEVLRLPPTPGQLSEAEEEELRLEEIALRDEKRYLR</sequence>
<dbReference type="PANTHER" id="PTHR15629">
    <property type="entry name" value="SH3YL1 PROTEIN"/>
    <property type="match status" value="1"/>
</dbReference>
<reference evidence="3 4" key="1">
    <citation type="submission" date="2016-07" db="EMBL/GenBank/DDBJ databases">
        <title>Pervasive Adenine N6-methylation of Active Genes in Fungi.</title>
        <authorList>
            <consortium name="DOE Joint Genome Institute"/>
            <person name="Mondo S.J."/>
            <person name="Dannebaum R.O."/>
            <person name="Kuo R.C."/>
            <person name="Labutti K."/>
            <person name="Haridas S."/>
            <person name="Kuo A."/>
            <person name="Salamov A."/>
            <person name="Ahrendt S.R."/>
            <person name="Lipzen A."/>
            <person name="Sullivan W."/>
            <person name="Andreopoulos W.B."/>
            <person name="Clum A."/>
            <person name="Lindquist E."/>
            <person name="Daum C."/>
            <person name="Ramamoorthy G.K."/>
            <person name="Gryganskyi A."/>
            <person name="Culley D."/>
            <person name="Magnuson J.K."/>
            <person name="James T.Y."/>
            <person name="O'Malley M.A."/>
            <person name="Stajich J.E."/>
            <person name="Spatafora J.W."/>
            <person name="Visel A."/>
            <person name="Grigoriev I.V."/>
        </authorList>
    </citation>
    <scope>NUCLEOTIDE SEQUENCE [LARGE SCALE GENOMIC DNA]</scope>
    <source>
        <strain evidence="3 4">62-1032</strain>
    </source>
</reference>
<proteinExistence type="predicted"/>